<dbReference type="CDD" id="cd00082">
    <property type="entry name" value="HisKA"/>
    <property type="match status" value="1"/>
</dbReference>
<accession>A0A9D0ZWL0</accession>
<dbReference type="InterPro" id="IPR036890">
    <property type="entry name" value="HATPase_C_sf"/>
</dbReference>
<reference evidence="14" key="1">
    <citation type="submission" date="2020-10" db="EMBL/GenBank/DDBJ databases">
        <authorList>
            <person name="Gilroy R."/>
        </authorList>
    </citation>
    <scope>NUCLEOTIDE SEQUENCE</scope>
    <source>
        <strain evidence="14">ChiSjej3B21-11622</strain>
    </source>
</reference>
<comment type="catalytic activity">
    <reaction evidence="1">
        <text>ATP + protein L-histidine = ADP + protein N-phospho-L-histidine.</text>
        <dbReference type="EC" id="2.7.13.3"/>
    </reaction>
</comment>
<dbReference type="PRINTS" id="PR00344">
    <property type="entry name" value="BCTRLSENSOR"/>
</dbReference>
<organism evidence="14 15">
    <name type="scientific">Candidatus Limivivens merdigallinarum</name>
    <dbReference type="NCBI Taxonomy" id="2840859"/>
    <lineage>
        <taxon>Bacteria</taxon>
        <taxon>Bacillati</taxon>
        <taxon>Bacillota</taxon>
        <taxon>Clostridia</taxon>
        <taxon>Lachnospirales</taxon>
        <taxon>Lachnospiraceae</taxon>
        <taxon>Lachnospiraceae incertae sedis</taxon>
        <taxon>Candidatus Limivivens</taxon>
    </lineage>
</organism>
<feature type="domain" description="Histidine kinase" evidence="13">
    <location>
        <begin position="97"/>
        <end position="313"/>
    </location>
</feature>
<dbReference type="PROSITE" id="PS50109">
    <property type="entry name" value="HIS_KIN"/>
    <property type="match status" value="1"/>
</dbReference>
<dbReference type="InterPro" id="IPR003594">
    <property type="entry name" value="HATPase_dom"/>
</dbReference>
<evidence type="ECO:0000256" key="1">
    <source>
        <dbReference type="ARBA" id="ARBA00000085"/>
    </source>
</evidence>
<dbReference type="InterPro" id="IPR005467">
    <property type="entry name" value="His_kinase_dom"/>
</dbReference>
<comment type="subcellular location">
    <subcellularLocation>
        <location evidence="2">Membrane</location>
    </subcellularLocation>
</comment>
<proteinExistence type="predicted"/>
<evidence type="ECO:0000256" key="9">
    <source>
        <dbReference type="ARBA" id="ARBA00022840"/>
    </source>
</evidence>
<dbReference type="Pfam" id="PF00512">
    <property type="entry name" value="HisKA"/>
    <property type="match status" value="1"/>
</dbReference>
<dbReference type="InterPro" id="IPR003661">
    <property type="entry name" value="HisK_dim/P_dom"/>
</dbReference>
<dbReference type="SUPFAM" id="SSF55874">
    <property type="entry name" value="ATPase domain of HSP90 chaperone/DNA topoisomerase II/histidine kinase"/>
    <property type="match status" value="1"/>
</dbReference>
<dbReference type="SUPFAM" id="SSF47384">
    <property type="entry name" value="Homodimeric domain of signal transducing histidine kinase"/>
    <property type="match status" value="1"/>
</dbReference>
<evidence type="ECO:0000256" key="12">
    <source>
        <dbReference type="ARBA" id="ARBA00023136"/>
    </source>
</evidence>
<dbReference type="GO" id="GO:0000155">
    <property type="term" value="F:phosphorelay sensor kinase activity"/>
    <property type="evidence" value="ECO:0007669"/>
    <property type="project" value="InterPro"/>
</dbReference>
<evidence type="ECO:0000256" key="5">
    <source>
        <dbReference type="ARBA" id="ARBA00022679"/>
    </source>
</evidence>
<evidence type="ECO:0000256" key="4">
    <source>
        <dbReference type="ARBA" id="ARBA00022553"/>
    </source>
</evidence>
<evidence type="ECO:0000256" key="7">
    <source>
        <dbReference type="ARBA" id="ARBA00022741"/>
    </source>
</evidence>
<dbReference type="EC" id="2.7.13.3" evidence="3"/>
<evidence type="ECO:0000313" key="15">
    <source>
        <dbReference type="Proteomes" id="UP000886886"/>
    </source>
</evidence>
<dbReference type="Gene3D" id="1.10.287.130">
    <property type="match status" value="1"/>
</dbReference>
<keyword evidence="5" id="KW-0808">Transferase</keyword>
<evidence type="ECO:0000259" key="13">
    <source>
        <dbReference type="PROSITE" id="PS50109"/>
    </source>
</evidence>
<evidence type="ECO:0000256" key="11">
    <source>
        <dbReference type="ARBA" id="ARBA00023012"/>
    </source>
</evidence>
<dbReference type="GO" id="GO:0005886">
    <property type="term" value="C:plasma membrane"/>
    <property type="evidence" value="ECO:0007669"/>
    <property type="project" value="TreeGrafter"/>
</dbReference>
<keyword evidence="11" id="KW-0902">Two-component regulatory system</keyword>
<keyword evidence="4" id="KW-0597">Phosphoprotein</keyword>
<keyword evidence="7" id="KW-0547">Nucleotide-binding</keyword>
<dbReference type="EMBL" id="DVFT01000148">
    <property type="protein sequence ID" value="HIQ96908.1"/>
    <property type="molecule type" value="Genomic_DNA"/>
</dbReference>
<protein>
    <recommendedName>
        <fullName evidence="3">histidine kinase</fullName>
        <ecNumber evidence="3">2.7.13.3</ecNumber>
    </recommendedName>
</protein>
<dbReference type="PANTHER" id="PTHR45453">
    <property type="entry name" value="PHOSPHATE REGULON SENSOR PROTEIN PHOR"/>
    <property type="match status" value="1"/>
</dbReference>
<evidence type="ECO:0000256" key="3">
    <source>
        <dbReference type="ARBA" id="ARBA00012438"/>
    </source>
</evidence>
<comment type="caution">
    <text evidence="14">The sequence shown here is derived from an EMBL/GenBank/DDBJ whole genome shotgun (WGS) entry which is preliminary data.</text>
</comment>
<dbReference type="PANTHER" id="PTHR45453:SF1">
    <property type="entry name" value="PHOSPHATE REGULON SENSOR PROTEIN PHOR"/>
    <property type="match status" value="1"/>
</dbReference>
<keyword evidence="9" id="KW-0067">ATP-binding</keyword>
<reference evidence="14" key="2">
    <citation type="journal article" date="2021" name="PeerJ">
        <title>Extensive microbial diversity within the chicken gut microbiome revealed by metagenomics and culture.</title>
        <authorList>
            <person name="Gilroy R."/>
            <person name="Ravi A."/>
            <person name="Getino M."/>
            <person name="Pursley I."/>
            <person name="Horton D.L."/>
            <person name="Alikhan N.F."/>
            <person name="Baker D."/>
            <person name="Gharbi K."/>
            <person name="Hall N."/>
            <person name="Watson M."/>
            <person name="Adriaenssens E.M."/>
            <person name="Foster-Nyarko E."/>
            <person name="Jarju S."/>
            <person name="Secka A."/>
            <person name="Antonio M."/>
            <person name="Oren A."/>
            <person name="Chaudhuri R.R."/>
            <person name="La Ragione R."/>
            <person name="Hildebrand F."/>
            <person name="Pallen M.J."/>
        </authorList>
    </citation>
    <scope>NUCLEOTIDE SEQUENCE</scope>
    <source>
        <strain evidence="14">ChiSjej3B21-11622</strain>
    </source>
</reference>
<dbReference type="InterPro" id="IPR004358">
    <property type="entry name" value="Sig_transdc_His_kin-like_C"/>
</dbReference>
<dbReference type="CDD" id="cd00075">
    <property type="entry name" value="HATPase"/>
    <property type="match status" value="1"/>
</dbReference>
<dbReference type="FunFam" id="3.30.565.10:FF:000013">
    <property type="entry name" value="Two-component sensor histidine kinase"/>
    <property type="match status" value="1"/>
</dbReference>
<gene>
    <name evidence="14" type="ORF">IAB26_10125</name>
</gene>
<dbReference type="InterPro" id="IPR036097">
    <property type="entry name" value="HisK_dim/P_sf"/>
</dbReference>
<dbReference type="Pfam" id="PF02518">
    <property type="entry name" value="HATPase_c"/>
    <property type="match status" value="1"/>
</dbReference>
<dbReference type="Gene3D" id="3.30.565.10">
    <property type="entry name" value="Histidine kinase-like ATPase, C-terminal domain"/>
    <property type="match status" value="1"/>
</dbReference>
<keyword evidence="8 14" id="KW-0418">Kinase</keyword>
<dbReference type="Proteomes" id="UP000886886">
    <property type="component" value="Unassembled WGS sequence"/>
</dbReference>
<dbReference type="GO" id="GO:0016036">
    <property type="term" value="P:cellular response to phosphate starvation"/>
    <property type="evidence" value="ECO:0007669"/>
    <property type="project" value="TreeGrafter"/>
</dbReference>
<dbReference type="AlphaFoldDB" id="A0A9D0ZWL0"/>
<keyword evidence="12" id="KW-0472">Membrane</keyword>
<dbReference type="InterPro" id="IPR050351">
    <property type="entry name" value="BphY/WalK/GraS-like"/>
</dbReference>
<keyword evidence="6" id="KW-0812">Transmembrane</keyword>
<evidence type="ECO:0000256" key="2">
    <source>
        <dbReference type="ARBA" id="ARBA00004370"/>
    </source>
</evidence>
<evidence type="ECO:0000313" key="14">
    <source>
        <dbReference type="EMBL" id="HIQ96908.1"/>
    </source>
</evidence>
<evidence type="ECO:0000256" key="6">
    <source>
        <dbReference type="ARBA" id="ARBA00022692"/>
    </source>
</evidence>
<sequence>MLNEISYIGIEEELLFCGVVLVVWQVVTLCFLTRPVRDLDEMIGASRQLAERTEEPVVLSRRLKNVQDELNLVREKALRETFKSQEEEQRKNDLIMYLAHDLKTPLTSVIGYLTLLRDNPEIPGELKAQYTQVVLDKAERLEELINEFFDITRLRLTEIKLELENRNLSRMLEQITYEFQPILAEKGLSWKLSIMPGVEMLCDADKLERVFDNLIRNAVNYSYDHTELSLSMKRDGKQIAVCLENHGKTIPPEKQKRIFEPFFRVDASRDSATGGSGLGLAISKEIVELHGGRIAVESADERIRFLVWLPVGTYTSNHNDPVK</sequence>
<dbReference type="SMART" id="SM00388">
    <property type="entry name" value="HisKA"/>
    <property type="match status" value="1"/>
</dbReference>
<dbReference type="SMART" id="SM00387">
    <property type="entry name" value="HATPase_c"/>
    <property type="match status" value="1"/>
</dbReference>
<evidence type="ECO:0000256" key="8">
    <source>
        <dbReference type="ARBA" id="ARBA00022777"/>
    </source>
</evidence>
<dbReference type="GO" id="GO:0004721">
    <property type="term" value="F:phosphoprotein phosphatase activity"/>
    <property type="evidence" value="ECO:0007669"/>
    <property type="project" value="TreeGrafter"/>
</dbReference>
<name>A0A9D0ZWL0_9FIRM</name>
<dbReference type="GO" id="GO:0005524">
    <property type="term" value="F:ATP binding"/>
    <property type="evidence" value="ECO:0007669"/>
    <property type="project" value="UniProtKB-KW"/>
</dbReference>
<evidence type="ECO:0000256" key="10">
    <source>
        <dbReference type="ARBA" id="ARBA00022989"/>
    </source>
</evidence>
<keyword evidence="10" id="KW-1133">Transmembrane helix</keyword>